<evidence type="ECO:0000313" key="2">
    <source>
        <dbReference type="Proteomes" id="UP001286313"/>
    </source>
</evidence>
<keyword evidence="2" id="KW-1185">Reference proteome</keyword>
<proteinExistence type="predicted"/>
<protein>
    <submittedName>
        <fullName evidence="1">Uncharacterized protein</fullName>
    </submittedName>
</protein>
<dbReference type="EMBL" id="JAWQEG010008387">
    <property type="protein sequence ID" value="KAK3850416.1"/>
    <property type="molecule type" value="Genomic_DNA"/>
</dbReference>
<gene>
    <name evidence="1" type="ORF">Pcinc_042881</name>
</gene>
<reference evidence="1" key="1">
    <citation type="submission" date="2023-10" db="EMBL/GenBank/DDBJ databases">
        <title>Genome assemblies of two species of porcelain crab, Petrolisthes cinctipes and Petrolisthes manimaculis (Anomura: Porcellanidae).</title>
        <authorList>
            <person name="Angst P."/>
        </authorList>
    </citation>
    <scope>NUCLEOTIDE SEQUENCE</scope>
    <source>
        <strain evidence="1">PB745_01</strain>
        <tissue evidence="1">Gill</tissue>
    </source>
</reference>
<evidence type="ECO:0000313" key="1">
    <source>
        <dbReference type="EMBL" id="KAK3850416.1"/>
    </source>
</evidence>
<name>A0AAE1BGM1_PETCI</name>
<organism evidence="1 2">
    <name type="scientific">Petrolisthes cinctipes</name>
    <name type="common">Flat porcelain crab</name>
    <dbReference type="NCBI Taxonomy" id="88211"/>
    <lineage>
        <taxon>Eukaryota</taxon>
        <taxon>Metazoa</taxon>
        <taxon>Ecdysozoa</taxon>
        <taxon>Arthropoda</taxon>
        <taxon>Crustacea</taxon>
        <taxon>Multicrustacea</taxon>
        <taxon>Malacostraca</taxon>
        <taxon>Eumalacostraca</taxon>
        <taxon>Eucarida</taxon>
        <taxon>Decapoda</taxon>
        <taxon>Pleocyemata</taxon>
        <taxon>Anomura</taxon>
        <taxon>Galatheoidea</taxon>
        <taxon>Porcellanidae</taxon>
        <taxon>Petrolisthes</taxon>
    </lineage>
</organism>
<dbReference type="Proteomes" id="UP001286313">
    <property type="component" value="Unassembled WGS sequence"/>
</dbReference>
<sequence length="100" mass="11219">MEYANLIKYQVIANAKLLISLTQLLTPLSYPTSTYTTNIPPHYPITLHLNHQHPSSLPIITTPPHTLHLNHQHSTSLPPLPFASTTNTPPHYPFITTTPH</sequence>
<comment type="caution">
    <text evidence="1">The sequence shown here is derived from an EMBL/GenBank/DDBJ whole genome shotgun (WGS) entry which is preliminary data.</text>
</comment>
<accession>A0AAE1BGM1</accession>
<dbReference type="AlphaFoldDB" id="A0AAE1BGM1"/>